<dbReference type="PANTHER" id="PTHR30028">
    <property type="entry name" value="UPF0014 INNER MEMBRANE PROTEIN YBBM-RELATED"/>
    <property type="match status" value="1"/>
</dbReference>
<dbReference type="Pfam" id="PF03649">
    <property type="entry name" value="UPF0014"/>
    <property type="match status" value="1"/>
</dbReference>
<evidence type="ECO:0000256" key="2">
    <source>
        <dbReference type="ARBA" id="ARBA00005268"/>
    </source>
</evidence>
<protein>
    <submittedName>
        <fullName evidence="7">Iron export ABC transporter permease subunit FetB</fullName>
    </submittedName>
</protein>
<proteinExistence type="inferred from homology"/>
<comment type="similarity">
    <text evidence="2">Belongs to the UPF0014 family.</text>
</comment>
<keyword evidence="4 6" id="KW-1133">Transmembrane helix</keyword>
<evidence type="ECO:0000256" key="3">
    <source>
        <dbReference type="ARBA" id="ARBA00022692"/>
    </source>
</evidence>
<dbReference type="EMBL" id="JBFAIH010000006">
    <property type="protein sequence ID" value="MEV0363656.1"/>
    <property type="molecule type" value="Genomic_DNA"/>
</dbReference>
<evidence type="ECO:0000313" key="8">
    <source>
        <dbReference type="Proteomes" id="UP001551658"/>
    </source>
</evidence>
<evidence type="ECO:0000313" key="7">
    <source>
        <dbReference type="EMBL" id="MEV0363656.1"/>
    </source>
</evidence>
<dbReference type="InterPro" id="IPR005226">
    <property type="entry name" value="UPF0014_fam"/>
</dbReference>
<sequence>MNATAMTWWQVAAAVPLVGVAVAAAGYQRLGLTRDLVTAAVRAAAQLAAVGAVLLLLFAHAATAGILGWIAVMLLIAGQVAGRRGRAVPRARALATIAIATGSLPVLVALTVFGVLAVRAEVMIPISGMVIATAMQATGVTLLRVAEEVGHHRPAIETRLALGMPVTAAFAPHRRSAVRTALLPAIDSTKVVGLVSLPGAMTGLIIAGVDPLTAIRYQVVVMYMLLAAATLAATTSAYLAHHALFDTTAHRLRTPETAGGPGRWTIRGVVRR</sequence>
<feature type="transmembrane region" description="Helical" evidence="6">
    <location>
        <begin position="6"/>
        <end position="27"/>
    </location>
</feature>
<dbReference type="PANTHER" id="PTHR30028:SF0">
    <property type="entry name" value="PROTEIN ALUMINUM SENSITIVE 3"/>
    <property type="match status" value="1"/>
</dbReference>
<evidence type="ECO:0000256" key="1">
    <source>
        <dbReference type="ARBA" id="ARBA00004141"/>
    </source>
</evidence>
<evidence type="ECO:0000256" key="5">
    <source>
        <dbReference type="ARBA" id="ARBA00023136"/>
    </source>
</evidence>
<keyword evidence="3 6" id="KW-0812">Transmembrane</keyword>
<accession>A0ABV3F7H3</accession>
<gene>
    <name evidence="7" type="primary">fetB</name>
    <name evidence="7" type="ORF">AB0H72_13220</name>
</gene>
<organism evidence="7 8">
    <name type="scientific">Nocardia fusca</name>
    <dbReference type="NCBI Taxonomy" id="941183"/>
    <lineage>
        <taxon>Bacteria</taxon>
        <taxon>Bacillati</taxon>
        <taxon>Actinomycetota</taxon>
        <taxon>Actinomycetes</taxon>
        <taxon>Mycobacteriales</taxon>
        <taxon>Nocardiaceae</taxon>
        <taxon>Nocardia</taxon>
    </lineage>
</organism>
<feature type="transmembrane region" description="Helical" evidence="6">
    <location>
        <begin position="64"/>
        <end position="81"/>
    </location>
</feature>
<keyword evidence="5 6" id="KW-0472">Membrane</keyword>
<feature type="transmembrane region" description="Helical" evidence="6">
    <location>
        <begin position="39"/>
        <end position="58"/>
    </location>
</feature>
<keyword evidence="8" id="KW-1185">Reference proteome</keyword>
<feature type="transmembrane region" description="Helical" evidence="6">
    <location>
        <begin position="191"/>
        <end position="209"/>
    </location>
</feature>
<dbReference type="RefSeq" id="WP_357978046.1">
    <property type="nucleotide sequence ID" value="NZ_JBFAIH010000006.1"/>
</dbReference>
<dbReference type="Proteomes" id="UP001551658">
    <property type="component" value="Unassembled WGS sequence"/>
</dbReference>
<feature type="transmembrane region" description="Helical" evidence="6">
    <location>
        <begin position="122"/>
        <end position="143"/>
    </location>
</feature>
<feature type="transmembrane region" description="Helical" evidence="6">
    <location>
        <begin position="221"/>
        <end position="245"/>
    </location>
</feature>
<evidence type="ECO:0000256" key="6">
    <source>
        <dbReference type="SAM" id="Phobius"/>
    </source>
</evidence>
<reference evidence="7 8" key="1">
    <citation type="submission" date="2024-06" db="EMBL/GenBank/DDBJ databases">
        <title>The Natural Products Discovery Center: Release of the First 8490 Sequenced Strains for Exploring Actinobacteria Biosynthetic Diversity.</title>
        <authorList>
            <person name="Kalkreuter E."/>
            <person name="Kautsar S.A."/>
            <person name="Yang D."/>
            <person name="Bader C.D."/>
            <person name="Teijaro C.N."/>
            <person name="Fluegel L."/>
            <person name="Davis C.M."/>
            <person name="Simpson J.R."/>
            <person name="Lauterbach L."/>
            <person name="Steele A.D."/>
            <person name="Gui C."/>
            <person name="Meng S."/>
            <person name="Li G."/>
            <person name="Viehrig K."/>
            <person name="Ye F."/>
            <person name="Su P."/>
            <person name="Kiefer A.F."/>
            <person name="Nichols A."/>
            <person name="Cepeda A.J."/>
            <person name="Yan W."/>
            <person name="Fan B."/>
            <person name="Jiang Y."/>
            <person name="Adhikari A."/>
            <person name="Zheng C.-J."/>
            <person name="Schuster L."/>
            <person name="Cowan T.M."/>
            <person name="Smanski M.J."/>
            <person name="Chevrette M.G."/>
            <person name="De Carvalho L.P.S."/>
            <person name="Shen B."/>
        </authorList>
    </citation>
    <scope>NUCLEOTIDE SEQUENCE [LARGE SCALE GENOMIC DNA]</scope>
    <source>
        <strain evidence="7 8">NPDC050671</strain>
    </source>
</reference>
<comment type="caution">
    <text evidence="7">The sequence shown here is derived from an EMBL/GenBank/DDBJ whole genome shotgun (WGS) entry which is preliminary data.</text>
</comment>
<feature type="transmembrane region" description="Helical" evidence="6">
    <location>
        <begin position="93"/>
        <end position="116"/>
    </location>
</feature>
<name>A0ABV3F7H3_9NOCA</name>
<evidence type="ECO:0000256" key="4">
    <source>
        <dbReference type="ARBA" id="ARBA00022989"/>
    </source>
</evidence>
<comment type="subcellular location">
    <subcellularLocation>
        <location evidence="1">Membrane</location>
        <topology evidence="1">Multi-pass membrane protein</topology>
    </subcellularLocation>
</comment>